<feature type="signal peptide" evidence="1">
    <location>
        <begin position="1"/>
        <end position="20"/>
    </location>
</feature>
<dbReference type="EMBL" id="QFNN01000109">
    <property type="protein sequence ID" value="PZO87923.1"/>
    <property type="molecule type" value="Genomic_DNA"/>
</dbReference>
<protein>
    <submittedName>
        <fullName evidence="3">DUF2807 domain-containing protein</fullName>
    </submittedName>
</protein>
<dbReference type="AlphaFoldDB" id="A0A2W5A050"/>
<feature type="chain" id="PRO_5016182074" evidence="1">
    <location>
        <begin position="21"/>
        <end position="244"/>
    </location>
</feature>
<comment type="caution">
    <text evidence="3">The sequence shown here is derived from an EMBL/GenBank/DDBJ whole genome shotgun (WGS) entry which is preliminary data.</text>
</comment>
<organism evidence="3 4">
    <name type="scientific">Sphingomonas sanxanigenens</name>
    <dbReference type="NCBI Taxonomy" id="397260"/>
    <lineage>
        <taxon>Bacteria</taxon>
        <taxon>Pseudomonadati</taxon>
        <taxon>Pseudomonadota</taxon>
        <taxon>Alphaproteobacteria</taxon>
        <taxon>Sphingomonadales</taxon>
        <taxon>Sphingomonadaceae</taxon>
        <taxon>Sphingomonas</taxon>
    </lineage>
</organism>
<proteinExistence type="predicted"/>
<evidence type="ECO:0000256" key="1">
    <source>
        <dbReference type="SAM" id="SignalP"/>
    </source>
</evidence>
<dbReference type="Proteomes" id="UP000249066">
    <property type="component" value="Unassembled WGS sequence"/>
</dbReference>
<dbReference type="PROSITE" id="PS51257">
    <property type="entry name" value="PROKAR_LIPOPROTEIN"/>
    <property type="match status" value="1"/>
</dbReference>
<evidence type="ECO:0000313" key="4">
    <source>
        <dbReference type="Proteomes" id="UP000249066"/>
    </source>
</evidence>
<evidence type="ECO:0000259" key="2">
    <source>
        <dbReference type="Pfam" id="PF10988"/>
    </source>
</evidence>
<evidence type="ECO:0000313" key="3">
    <source>
        <dbReference type="EMBL" id="PZO87923.1"/>
    </source>
</evidence>
<keyword evidence="1" id="KW-0732">Signal</keyword>
<dbReference type="Gene3D" id="2.160.20.120">
    <property type="match status" value="1"/>
</dbReference>
<dbReference type="InterPro" id="IPR021255">
    <property type="entry name" value="DUF2807"/>
</dbReference>
<reference evidence="3 4" key="1">
    <citation type="submission" date="2017-08" db="EMBL/GenBank/DDBJ databases">
        <title>Infants hospitalized years apart are colonized by the same room-sourced microbial strains.</title>
        <authorList>
            <person name="Brooks B."/>
            <person name="Olm M.R."/>
            <person name="Firek B.A."/>
            <person name="Baker R."/>
            <person name="Thomas B.C."/>
            <person name="Morowitz M.J."/>
            <person name="Banfield J.F."/>
        </authorList>
    </citation>
    <scope>NUCLEOTIDE SEQUENCE [LARGE SCALE GENOMIC DNA]</scope>
    <source>
        <strain evidence="3">S2_018_000_R2_101</strain>
    </source>
</reference>
<dbReference type="Pfam" id="PF10988">
    <property type="entry name" value="DUF2807"/>
    <property type="match status" value="1"/>
</dbReference>
<sequence>MRFAATATILAGLFATTACNAGSTSAKASGHQETRSFAAAGFDQVELAGSDNVIVKVGGKESVTATGDSAVLDRLEIEVRGGKLHVGRKRNSGWIDLGGGRHGNAVVTVTLPRINGAAVAGSGNLSVDRASADAFAAAVAGSGNLSLASLQTRSASFDVAGSGNITVGGSAASVSVSIAGSGDVDARALKSDQAKIKVAGSGNVKAGVDGAASVSIMGSGDVDILGSAKCSVTKMGSGSVRCGG</sequence>
<accession>A0A2W5A050</accession>
<name>A0A2W5A050_9SPHN</name>
<feature type="domain" description="Putative auto-transporter adhesin head GIN" evidence="2">
    <location>
        <begin position="42"/>
        <end position="228"/>
    </location>
</feature>
<gene>
    <name evidence="3" type="ORF">DI623_13760</name>
</gene>